<dbReference type="PROSITE" id="PS50073">
    <property type="entry name" value="COPPER_FIST_2"/>
    <property type="match status" value="1"/>
</dbReference>
<dbReference type="PANTHER" id="PTHR28088">
    <property type="entry name" value="TRANSCRIPTIONAL ACTIVATOR HAA1-RELATED"/>
    <property type="match status" value="1"/>
</dbReference>
<keyword evidence="11" id="KW-1185">Reference proteome</keyword>
<evidence type="ECO:0000256" key="7">
    <source>
        <dbReference type="ARBA" id="ARBA00023242"/>
    </source>
</evidence>
<feature type="domain" description="Copper-fist" evidence="9">
    <location>
        <begin position="13"/>
        <end position="45"/>
    </location>
</feature>
<dbReference type="Pfam" id="PF00649">
    <property type="entry name" value="Copper-fist"/>
    <property type="match status" value="1"/>
</dbReference>
<dbReference type="GO" id="GO:0045944">
    <property type="term" value="P:positive regulation of transcription by RNA polymerase II"/>
    <property type="evidence" value="ECO:0007669"/>
    <property type="project" value="TreeGrafter"/>
</dbReference>
<comment type="caution">
    <text evidence="10">The sequence shown here is derived from an EMBL/GenBank/DDBJ whole genome shotgun (WGS) entry which is preliminary data.</text>
</comment>
<evidence type="ECO:0000256" key="6">
    <source>
        <dbReference type="ARBA" id="ARBA00023163"/>
    </source>
</evidence>
<evidence type="ECO:0000256" key="4">
    <source>
        <dbReference type="ARBA" id="ARBA00023008"/>
    </source>
</evidence>
<dbReference type="RefSeq" id="XP_058337120.1">
    <property type="nucleotide sequence ID" value="XM_058492113.1"/>
</dbReference>
<dbReference type="AlphaFoldDB" id="A0AAD7XTG0"/>
<protein>
    <recommendedName>
        <fullName evidence="9">Copper-fist domain-containing protein</fullName>
    </recommendedName>
</protein>
<dbReference type="InterPro" id="IPR001083">
    <property type="entry name" value="Cu_fist_DNA-bd_dom"/>
</dbReference>
<dbReference type="Proteomes" id="UP001234581">
    <property type="component" value="Unassembled WGS sequence"/>
</dbReference>
<dbReference type="GO" id="GO:0006878">
    <property type="term" value="P:intracellular copper ion homeostasis"/>
    <property type="evidence" value="ECO:0007669"/>
    <property type="project" value="TreeGrafter"/>
</dbReference>
<keyword evidence="4" id="KW-0186">Copper</keyword>
<dbReference type="PANTHER" id="PTHR28088:SF5">
    <property type="entry name" value="TRANSCRIPTIONAL ACTIVATOR HAA1-RELATED"/>
    <property type="match status" value="1"/>
</dbReference>
<evidence type="ECO:0000256" key="8">
    <source>
        <dbReference type="SAM" id="MobiDB-lite"/>
    </source>
</evidence>
<sequence length="325" mass="35085">MVFITGDDGIARKYACKTCIKGHRSTRCQHTDRELVEIKRKGRPISQCESCRQLRKTKQLHIKCICTDKATSDPPVANNTPTPPADDTFSQPATPSSTITTTSITTTSTITTTTTISTTTITASPSSYSASPTSIIPSPSSSCLYNGTSTTTPNITKSESSSVLLCKSCDRSPCLCLSTKPEPESYPTSNSTDTSPTSEAGPHTPEDIIEQHRIPPPLSSLILPPIRLPMSSSSSPSSPSSASSSLRSSFHPRKLAIPIHDPHDDIDSDTPIYKSEENNAPDRGAVLGSLSDTRHEDLMKELYGPFQPPPKKRQRRVNGETNSAR</sequence>
<feature type="compositionally biased region" description="Basic and acidic residues" evidence="8">
    <location>
        <begin position="204"/>
        <end position="213"/>
    </location>
</feature>
<evidence type="ECO:0000256" key="5">
    <source>
        <dbReference type="ARBA" id="ARBA00023015"/>
    </source>
</evidence>
<dbReference type="SUPFAM" id="SSF57879">
    <property type="entry name" value="Zinc domain conserved in yeast copper-regulated transcription factors"/>
    <property type="match status" value="1"/>
</dbReference>
<accession>A0AAD7XTG0</accession>
<dbReference type="GO" id="GO:0006879">
    <property type="term" value="P:intracellular iron ion homeostasis"/>
    <property type="evidence" value="ECO:0007669"/>
    <property type="project" value="TreeGrafter"/>
</dbReference>
<dbReference type="GO" id="GO:0005634">
    <property type="term" value="C:nucleus"/>
    <property type="evidence" value="ECO:0007669"/>
    <property type="project" value="UniProtKB-SubCell"/>
</dbReference>
<dbReference type="SMART" id="SM00412">
    <property type="entry name" value="Cu_FIST"/>
    <property type="match status" value="1"/>
</dbReference>
<evidence type="ECO:0000256" key="3">
    <source>
        <dbReference type="ARBA" id="ARBA00022833"/>
    </source>
</evidence>
<feature type="region of interest" description="Disordered" evidence="8">
    <location>
        <begin position="73"/>
        <end position="100"/>
    </location>
</feature>
<evidence type="ECO:0000256" key="1">
    <source>
        <dbReference type="ARBA" id="ARBA00004123"/>
    </source>
</evidence>
<evidence type="ECO:0000256" key="2">
    <source>
        <dbReference type="ARBA" id="ARBA00022723"/>
    </source>
</evidence>
<keyword evidence="3" id="KW-0862">Zinc</keyword>
<keyword evidence="5" id="KW-0805">Transcription regulation</keyword>
<dbReference type="GeneID" id="83219554"/>
<feature type="compositionally biased region" description="Low complexity" evidence="8">
    <location>
        <begin position="219"/>
        <end position="249"/>
    </location>
</feature>
<reference evidence="10 11" key="1">
    <citation type="submission" date="2023-03" db="EMBL/GenBank/DDBJ databases">
        <title>Genome sequence of Lichtheimia ornata CBS 291.66.</title>
        <authorList>
            <person name="Mohabir J.T."/>
            <person name="Shea T.P."/>
            <person name="Kurbessoian T."/>
            <person name="Berby B."/>
            <person name="Fontaine J."/>
            <person name="Livny J."/>
            <person name="Gnirke A."/>
            <person name="Stajich J.E."/>
            <person name="Cuomo C.A."/>
        </authorList>
    </citation>
    <scope>NUCLEOTIDE SEQUENCE [LARGE SCALE GENOMIC DNA]</scope>
    <source>
        <strain evidence="10">CBS 291.66</strain>
    </source>
</reference>
<keyword evidence="6" id="KW-0804">Transcription</keyword>
<dbReference type="InterPro" id="IPR036395">
    <property type="entry name" value="Cu_fist_DNA-bd_dom_sf"/>
</dbReference>
<keyword evidence="7" id="KW-0539">Nucleus</keyword>
<dbReference type="GO" id="GO:0005507">
    <property type="term" value="F:copper ion binding"/>
    <property type="evidence" value="ECO:0007669"/>
    <property type="project" value="InterPro"/>
</dbReference>
<evidence type="ECO:0000259" key="9">
    <source>
        <dbReference type="PROSITE" id="PS50073"/>
    </source>
</evidence>
<dbReference type="EMBL" id="JARTCD010000114">
    <property type="protein sequence ID" value="KAJ8652206.1"/>
    <property type="molecule type" value="Genomic_DNA"/>
</dbReference>
<dbReference type="GO" id="GO:0000981">
    <property type="term" value="F:DNA-binding transcription factor activity, RNA polymerase II-specific"/>
    <property type="evidence" value="ECO:0007669"/>
    <property type="project" value="TreeGrafter"/>
</dbReference>
<evidence type="ECO:0000313" key="10">
    <source>
        <dbReference type="EMBL" id="KAJ8652206.1"/>
    </source>
</evidence>
<feature type="compositionally biased region" description="Low complexity" evidence="8">
    <location>
        <begin position="185"/>
        <end position="198"/>
    </location>
</feature>
<organism evidence="10 11">
    <name type="scientific">Lichtheimia ornata</name>
    <dbReference type="NCBI Taxonomy" id="688661"/>
    <lineage>
        <taxon>Eukaryota</taxon>
        <taxon>Fungi</taxon>
        <taxon>Fungi incertae sedis</taxon>
        <taxon>Mucoromycota</taxon>
        <taxon>Mucoromycotina</taxon>
        <taxon>Mucoromycetes</taxon>
        <taxon>Mucorales</taxon>
        <taxon>Lichtheimiaceae</taxon>
        <taxon>Lichtheimia</taxon>
    </lineage>
</organism>
<dbReference type="InterPro" id="IPR051763">
    <property type="entry name" value="Copper_Homeo_Regul"/>
</dbReference>
<evidence type="ECO:0000313" key="11">
    <source>
        <dbReference type="Proteomes" id="UP001234581"/>
    </source>
</evidence>
<dbReference type="FunFam" id="3.90.430.10:FF:000001">
    <property type="entry name" value="Copper fist DNA-binding protein"/>
    <property type="match status" value="1"/>
</dbReference>
<dbReference type="GO" id="GO:0000978">
    <property type="term" value="F:RNA polymerase II cis-regulatory region sequence-specific DNA binding"/>
    <property type="evidence" value="ECO:0007669"/>
    <property type="project" value="TreeGrafter"/>
</dbReference>
<gene>
    <name evidence="10" type="ORF">O0I10_012167</name>
</gene>
<keyword evidence="2" id="KW-0479">Metal-binding</keyword>
<proteinExistence type="predicted"/>
<name>A0AAD7XTG0_9FUNG</name>
<feature type="region of interest" description="Disordered" evidence="8">
    <location>
        <begin position="179"/>
        <end position="325"/>
    </location>
</feature>
<dbReference type="Gene3D" id="3.90.430.10">
    <property type="entry name" value="Copper fist DNA-binding domain"/>
    <property type="match status" value="1"/>
</dbReference>
<dbReference type="SMART" id="SM01090">
    <property type="entry name" value="Copper-fist"/>
    <property type="match status" value="1"/>
</dbReference>
<comment type="subcellular location">
    <subcellularLocation>
        <location evidence="1">Nucleus</location>
    </subcellularLocation>
</comment>